<evidence type="ECO:0000313" key="6">
    <source>
        <dbReference type="EMBL" id="KAB7788109.1"/>
    </source>
</evidence>
<keyword evidence="3 6" id="KW-0418">Kinase</keyword>
<dbReference type="InterPro" id="IPR000577">
    <property type="entry name" value="Carb_kinase_FGGY"/>
</dbReference>
<accession>A0A6I1GFE8</accession>
<protein>
    <submittedName>
        <fullName evidence="6">Sugar kinase</fullName>
    </submittedName>
</protein>
<dbReference type="Gene3D" id="3.30.420.40">
    <property type="match status" value="2"/>
</dbReference>
<dbReference type="InterPro" id="IPR043129">
    <property type="entry name" value="ATPase_NBD"/>
</dbReference>
<comment type="similarity">
    <text evidence="1">Belongs to the FGGY kinase family.</text>
</comment>
<dbReference type="PIRSF" id="PIRSF000538">
    <property type="entry name" value="GlpK"/>
    <property type="match status" value="1"/>
</dbReference>
<dbReference type="GO" id="GO:0005975">
    <property type="term" value="P:carbohydrate metabolic process"/>
    <property type="evidence" value="ECO:0007669"/>
    <property type="project" value="InterPro"/>
</dbReference>
<keyword evidence="2" id="KW-0808">Transferase</keyword>
<evidence type="ECO:0000256" key="2">
    <source>
        <dbReference type="ARBA" id="ARBA00022679"/>
    </source>
</evidence>
<dbReference type="Proteomes" id="UP000468413">
    <property type="component" value="Unassembled WGS sequence"/>
</dbReference>
<feature type="domain" description="Carbohydrate kinase FGGY N-terminal" evidence="4">
    <location>
        <begin position="5"/>
        <end position="247"/>
    </location>
</feature>
<organism evidence="6 7">
    <name type="scientific">Bifidobacterium cebidarum</name>
    <dbReference type="NCBI Taxonomy" id="2650773"/>
    <lineage>
        <taxon>Bacteria</taxon>
        <taxon>Bacillati</taxon>
        <taxon>Actinomycetota</taxon>
        <taxon>Actinomycetes</taxon>
        <taxon>Bifidobacteriales</taxon>
        <taxon>Bifidobacteriaceae</taxon>
        <taxon>Bifidobacterium</taxon>
    </lineage>
</organism>
<comment type="caution">
    <text evidence="6">The sequence shown here is derived from an EMBL/GenBank/DDBJ whole genome shotgun (WGS) entry which is preliminary data.</text>
</comment>
<keyword evidence="7" id="KW-1185">Reference proteome</keyword>
<evidence type="ECO:0000313" key="7">
    <source>
        <dbReference type="Proteomes" id="UP000468413"/>
    </source>
</evidence>
<dbReference type="InterPro" id="IPR018484">
    <property type="entry name" value="FGGY_N"/>
</dbReference>
<dbReference type="Pfam" id="PF02782">
    <property type="entry name" value="FGGY_C"/>
    <property type="match status" value="1"/>
</dbReference>
<dbReference type="EMBL" id="WBVS01000005">
    <property type="protein sequence ID" value="KAB7788109.1"/>
    <property type="molecule type" value="Genomic_DNA"/>
</dbReference>
<sequence length="502" mass="53912">MNGELYLGIDIGTSSSKGVLMDRCGKVVRSAQISHVTANPRPGWYEHDAEEIWYGECVRLCRELCTVGDIGDRVAAMAVSGIGPCVVPVGSDGRALRSAILYGIDSRAGKQINELTDWCARQGIPAAFDSQSVLPKILWLCENEPEVWEQTRWIAGCGGYITFRLCGKMVVDRYEAGCYAPARWLGSAEAWDTTLLNELGSDVVSRLAGVDVVPSTTVVGYLTHDAAADTGLSEGMPVVAPTIDAAAEATSAGVTHPGDVMVMYGSTGFFIALSSDASSGRSEKPDRAAEHQWRSEFLEPGQFSLAGGTNTLGTYVTWLMDMLRIESFEKLAELAESSVPGANGVLALPYLAGERTPLFDPELTAGFLGCRSTTSRADILRAGLEGLAYGVRNALESMEIGDDATLYAVGGGTRNHVLLQTVSDVTGLEQHVPKQTIGASLGNAMRAAVGVGRFGDLSQISAQLEYADTIRPRSQYEVIHNTRFGLYRDLTRATQEISHRLR</sequence>
<evidence type="ECO:0000256" key="3">
    <source>
        <dbReference type="ARBA" id="ARBA00022777"/>
    </source>
</evidence>
<dbReference type="InterPro" id="IPR050406">
    <property type="entry name" value="FGGY_Carb_Kinase"/>
</dbReference>
<gene>
    <name evidence="6" type="ORF">F7D08_1146</name>
</gene>
<dbReference type="PANTHER" id="PTHR43095">
    <property type="entry name" value="SUGAR KINASE"/>
    <property type="match status" value="1"/>
</dbReference>
<name>A0A6I1GFE8_9BIFI</name>
<evidence type="ECO:0000256" key="1">
    <source>
        <dbReference type="ARBA" id="ARBA00009156"/>
    </source>
</evidence>
<dbReference type="Pfam" id="PF00370">
    <property type="entry name" value="FGGY_N"/>
    <property type="match status" value="1"/>
</dbReference>
<dbReference type="InterPro" id="IPR018485">
    <property type="entry name" value="FGGY_C"/>
</dbReference>
<proteinExistence type="inferred from homology"/>
<dbReference type="RefSeq" id="WP_152209754.1">
    <property type="nucleotide sequence ID" value="NZ_WBVS01000005.1"/>
</dbReference>
<evidence type="ECO:0000259" key="4">
    <source>
        <dbReference type="Pfam" id="PF00370"/>
    </source>
</evidence>
<dbReference type="SUPFAM" id="SSF53067">
    <property type="entry name" value="Actin-like ATPase domain"/>
    <property type="match status" value="2"/>
</dbReference>
<evidence type="ECO:0000259" key="5">
    <source>
        <dbReference type="Pfam" id="PF02782"/>
    </source>
</evidence>
<reference evidence="6 7" key="1">
    <citation type="submission" date="2019-09" db="EMBL/GenBank/DDBJ databases">
        <title>Characterization of the phylogenetic diversity of two novel species belonging to the genus Bifidobacterium: Bifidobacterium cebidarum sp. nov. and Bifidobacterium leontopitheci sp. nov.</title>
        <authorList>
            <person name="Lugli G.A."/>
            <person name="Duranti S."/>
            <person name="Milani C."/>
            <person name="Turroni F."/>
            <person name="Ventura M."/>
        </authorList>
    </citation>
    <scope>NUCLEOTIDE SEQUENCE [LARGE SCALE GENOMIC DNA]</scope>
    <source>
        <strain evidence="6 7">LMG 31469</strain>
    </source>
</reference>
<dbReference type="GO" id="GO:0016301">
    <property type="term" value="F:kinase activity"/>
    <property type="evidence" value="ECO:0007669"/>
    <property type="project" value="UniProtKB-KW"/>
</dbReference>
<feature type="domain" description="Carbohydrate kinase FGGY C-terminal" evidence="5">
    <location>
        <begin position="261"/>
        <end position="450"/>
    </location>
</feature>
<dbReference type="CDD" id="cd07804">
    <property type="entry name" value="ASKHA_NBD_FGGY_RrXK-like"/>
    <property type="match status" value="1"/>
</dbReference>
<dbReference type="AlphaFoldDB" id="A0A6I1GFE8"/>